<evidence type="ECO:0000259" key="2">
    <source>
        <dbReference type="Pfam" id="PF04909"/>
    </source>
</evidence>
<dbReference type="Gene3D" id="3.20.20.140">
    <property type="entry name" value="Metal-dependent hydrolases"/>
    <property type="match status" value="1"/>
</dbReference>
<reference evidence="3 4" key="1">
    <citation type="submission" date="2020-08" db="EMBL/GenBank/DDBJ databases">
        <title>Exploring microbial biodiversity for novel pathways involved in the catabolism of aromatic compounds derived from lignin.</title>
        <authorList>
            <person name="Elkins J."/>
        </authorList>
    </citation>
    <scope>NUCLEOTIDE SEQUENCE [LARGE SCALE GENOMIC DNA]</scope>
    <source>
        <strain evidence="3 4">B1D3A</strain>
    </source>
</reference>
<dbReference type="Proteomes" id="UP001138540">
    <property type="component" value="Unassembled WGS sequence"/>
</dbReference>
<evidence type="ECO:0000313" key="4">
    <source>
        <dbReference type="Proteomes" id="UP001138540"/>
    </source>
</evidence>
<feature type="domain" description="Amidohydrolase-related" evidence="2">
    <location>
        <begin position="36"/>
        <end position="357"/>
    </location>
</feature>
<comment type="caution">
    <text evidence="3">The sequence shown here is derived from an EMBL/GenBank/DDBJ whole genome shotgun (WGS) entry which is preliminary data.</text>
</comment>
<proteinExistence type="predicted"/>
<keyword evidence="1 3" id="KW-0456">Lyase</keyword>
<evidence type="ECO:0000313" key="3">
    <source>
        <dbReference type="EMBL" id="MBB5986925.1"/>
    </source>
</evidence>
<dbReference type="EMBL" id="JACHKA010000001">
    <property type="protein sequence ID" value="MBB5986925.1"/>
    <property type="molecule type" value="Genomic_DNA"/>
</dbReference>
<evidence type="ECO:0000256" key="1">
    <source>
        <dbReference type="ARBA" id="ARBA00023239"/>
    </source>
</evidence>
<dbReference type="Pfam" id="PF04909">
    <property type="entry name" value="Amidohydro_2"/>
    <property type="match status" value="1"/>
</dbReference>
<dbReference type="SUPFAM" id="SSF51556">
    <property type="entry name" value="Metallo-dependent hydrolases"/>
    <property type="match status" value="1"/>
</dbReference>
<keyword evidence="4" id="KW-1185">Reference proteome</keyword>
<dbReference type="InterPro" id="IPR006680">
    <property type="entry name" value="Amidohydro-rel"/>
</dbReference>
<dbReference type="InterPro" id="IPR032465">
    <property type="entry name" value="ACMSD"/>
</dbReference>
<dbReference type="InterPro" id="IPR032466">
    <property type="entry name" value="Metal_Hydrolase"/>
</dbReference>
<name>A0ABR6NI12_9SPHN</name>
<sequence length="358" mass="39792">MNLERRDLLIGAAGLGIAAMAQGAGAKTAKPAVKVIDVHTHNFTPRWVEMLRQHPDADTRLIPTKPYESIEYRGSPIVRLAPDMTDLDMRIAAMDKAGVDIAIISLTAPNVFWSTREVAIETARTVNDDFAAAEKKYPGRIKWMASLPWQYPDAAIEELARIRGMGAAGLCLVTNMSGMLPDNEHFHPVWQAVQESGLPAFIHPTVPMVDIKKWGVESFGLANTVGFTSDTTLVFARLILTGFMDKFPDLKLIACHGGGTLPYLISRMDKMWENTTSRRLVNNPPSSYFRRFWYDAIVYDQATLRFLVEQVGADKVLYGSDYPFSIQDMVGVKARVGALPADQRDKIYGLNAQALFKI</sequence>
<organism evidence="3 4">
    <name type="scientific">Sphingobium lignivorans</name>
    <dbReference type="NCBI Taxonomy" id="2735886"/>
    <lineage>
        <taxon>Bacteria</taxon>
        <taxon>Pseudomonadati</taxon>
        <taxon>Pseudomonadota</taxon>
        <taxon>Alphaproteobacteria</taxon>
        <taxon>Sphingomonadales</taxon>
        <taxon>Sphingomonadaceae</taxon>
        <taxon>Sphingobium</taxon>
    </lineage>
</organism>
<dbReference type="InterPro" id="IPR006311">
    <property type="entry name" value="TAT_signal"/>
</dbReference>
<gene>
    <name evidence="3" type="ORF">HNP60_002899</name>
</gene>
<dbReference type="GO" id="GO:0001760">
    <property type="term" value="F:aminocarboxymuconate-semialdehyde decarboxylase activity"/>
    <property type="evidence" value="ECO:0007669"/>
    <property type="project" value="UniProtKB-EC"/>
</dbReference>
<protein>
    <submittedName>
        <fullName evidence="3">Aminocarboxymuconate-semialdehyde decarboxylase</fullName>
        <ecNumber evidence="3">4.1.1.45</ecNumber>
    </submittedName>
</protein>
<dbReference type="EC" id="4.1.1.45" evidence="3"/>
<dbReference type="PROSITE" id="PS51318">
    <property type="entry name" value="TAT"/>
    <property type="match status" value="1"/>
</dbReference>
<accession>A0ABR6NI12</accession>
<dbReference type="PANTHER" id="PTHR21240">
    <property type="entry name" value="2-AMINO-3-CARBOXYLMUCONATE-6-SEMIALDEHYDE DECARBOXYLASE"/>
    <property type="match status" value="1"/>
</dbReference>
<dbReference type="PANTHER" id="PTHR21240:SF28">
    <property type="entry name" value="ISO-OROTATE DECARBOXYLASE (EUROFUNG)"/>
    <property type="match status" value="1"/>
</dbReference>
<dbReference type="RefSeq" id="WP_184155026.1">
    <property type="nucleotide sequence ID" value="NZ_JACHKA010000001.1"/>
</dbReference>